<gene>
    <name evidence="2" type="ORF">AAEO50_02575</name>
</gene>
<dbReference type="RefSeq" id="WP_341980089.1">
    <property type="nucleotide sequence ID" value="NZ_JBBYAF010000003.1"/>
</dbReference>
<evidence type="ECO:0000256" key="1">
    <source>
        <dbReference type="SAM" id="MobiDB-lite"/>
    </source>
</evidence>
<name>A0ABU9K5U2_9BACI</name>
<protein>
    <submittedName>
        <fullName evidence="2">Uncharacterized protein</fullName>
    </submittedName>
</protein>
<keyword evidence="3" id="KW-1185">Reference proteome</keyword>
<dbReference type="Proteomes" id="UP001389717">
    <property type="component" value="Unassembled WGS sequence"/>
</dbReference>
<accession>A0ABU9K5U2</accession>
<comment type="caution">
    <text evidence="2">The sequence shown here is derived from an EMBL/GenBank/DDBJ whole genome shotgun (WGS) entry which is preliminary data.</text>
</comment>
<dbReference type="EMBL" id="JBBYAF010000003">
    <property type="protein sequence ID" value="MEL3971151.1"/>
    <property type="molecule type" value="Genomic_DNA"/>
</dbReference>
<sequence length="78" mass="9017">MNIRILHAPLFFYFKHFPFYSIKVLAKALRSALYAMVLPGLFALSKEARKHGDRSYEVPVPLTRRTRKKANGPSKRTP</sequence>
<reference evidence="2 3" key="1">
    <citation type="submission" date="2024-04" db="EMBL/GenBank/DDBJ databases">
        <title>Bacillus oryzaecorticis sp. nov., a moderately halophilic bacterium isolated from rice husks.</title>
        <authorList>
            <person name="Zhu H.-S."/>
        </authorList>
    </citation>
    <scope>NUCLEOTIDE SEQUENCE [LARGE SCALE GENOMIC DNA]</scope>
    <source>
        <strain evidence="2 3">ZC255</strain>
    </source>
</reference>
<proteinExistence type="predicted"/>
<evidence type="ECO:0000313" key="2">
    <source>
        <dbReference type="EMBL" id="MEL3971151.1"/>
    </source>
</evidence>
<feature type="region of interest" description="Disordered" evidence="1">
    <location>
        <begin position="49"/>
        <end position="78"/>
    </location>
</feature>
<evidence type="ECO:0000313" key="3">
    <source>
        <dbReference type="Proteomes" id="UP001389717"/>
    </source>
</evidence>
<organism evidence="2 3">
    <name type="scientific">Rossellomorea oryzaecorticis</name>
    <dbReference type="NCBI Taxonomy" id="1396505"/>
    <lineage>
        <taxon>Bacteria</taxon>
        <taxon>Bacillati</taxon>
        <taxon>Bacillota</taxon>
        <taxon>Bacilli</taxon>
        <taxon>Bacillales</taxon>
        <taxon>Bacillaceae</taxon>
        <taxon>Rossellomorea</taxon>
    </lineage>
</organism>